<dbReference type="Gene3D" id="3.40.50.2300">
    <property type="match status" value="1"/>
</dbReference>
<dbReference type="AlphaFoldDB" id="A0A0E3B326"/>
<accession>A0A0E3B326</accession>
<dbReference type="PROSITE" id="PS50110">
    <property type="entry name" value="RESPONSE_REGULATORY"/>
    <property type="match status" value="1"/>
</dbReference>
<dbReference type="EMBL" id="CP012029">
    <property type="protein sequence ID" value="ALO25934.1"/>
    <property type="molecule type" value="Genomic_DNA"/>
</dbReference>
<evidence type="ECO:0000313" key="4">
    <source>
        <dbReference type="Proteomes" id="UP000058857"/>
    </source>
</evidence>
<dbReference type="Proteomes" id="UP000058857">
    <property type="component" value="Chromosome 1"/>
</dbReference>
<dbReference type="PANTHER" id="PTHR44520:SF2">
    <property type="entry name" value="RESPONSE REGULATOR RCP1"/>
    <property type="match status" value="1"/>
</dbReference>
<protein>
    <submittedName>
        <fullName evidence="3">Response regulator receiver domain protein</fullName>
    </submittedName>
</protein>
<organism evidence="3">
    <name type="scientific">Leptospira borgpetersenii serovar Ballum</name>
    <dbReference type="NCBI Taxonomy" id="280505"/>
    <lineage>
        <taxon>Bacteria</taxon>
        <taxon>Pseudomonadati</taxon>
        <taxon>Spirochaetota</taxon>
        <taxon>Spirochaetia</taxon>
        <taxon>Leptospirales</taxon>
        <taxon>Leptospiraceae</taxon>
        <taxon>Leptospira</taxon>
    </lineage>
</organism>
<dbReference type="InterPro" id="IPR001789">
    <property type="entry name" value="Sig_transdc_resp-reg_receiver"/>
</dbReference>
<evidence type="ECO:0000259" key="2">
    <source>
        <dbReference type="PROSITE" id="PS50110"/>
    </source>
</evidence>
<dbReference type="RefSeq" id="WP_002725663.1">
    <property type="nucleotide sequence ID" value="NZ_CP012029.1"/>
</dbReference>
<dbReference type="InterPro" id="IPR052893">
    <property type="entry name" value="TCS_response_regulator"/>
</dbReference>
<evidence type="ECO:0000256" key="1">
    <source>
        <dbReference type="PROSITE-ProRule" id="PRU00169"/>
    </source>
</evidence>
<dbReference type="PATRIC" id="fig|280505.15.peg.1611"/>
<dbReference type="GO" id="GO:0000160">
    <property type="term" value="P:phosphorelay signal transduction system"/>
    <property type="evidence" value="ECO:0007669"/>
    <property type="project" value="InterPro"/>
</dbReference>
<dbReference type="PANTHER" id="PTHR44520">
    <property type="entry name" value="RESPONSE REGULATOR RCP1-RELATED"/>
    <property type="match status" value="1"/>
</dbReference>
<dbReference type="SUPFAM" id="SSF52172">
    <property type="entry name" value="CheY-like"/>
    <property type="match status" value="1"/>
</dbReference>
<gene>
    <name evidence="3" type="ORF">LBBP_01647</name>
</gene>
<sequence length="146" mass="16809">MKNQKLKCILFIDDNQDDNFFHERVIRKGNYAETVITKQSGQDALDFLKNKSENPEPFPDLIFLDINMPGMNGWEFLEEYKKLDQALQTSTIIVMLTTSENPDDRNKFSQFGTTSDFKTKPLTNLMMDEILIRNFSQSSSAGIQPS</sequence>
<dbReference type="SMART" id="SM00448">
    <property type="entry name" value="REC"/>
    <property type="match status" value="1"/>
</dbReference>
<keyword evidence="1" id="KW-0597">Phosphoprotein</keyword>
<dbReference type="InterPro" id="IPR011006">
    <property type="entry name" value="CheY-like_superfamily"/>
</dbReference>
<proteinExistence type="predicted"/>
<feature type="domain" description="Response regulatory" evidence="2">
    <location>
        <begin position="8"/>
        <end position="135"/>
    </location>
</feature>
<reference evidence="3 4" key="1">
    <citation type="journal article" date="2015" name="PLoS Negl. Trop. Dis.">
        <title>Distribution of Plasmids in Distinct Leptospira Pathogenic Species.</title>
        <authorList>
            <person name="Wang Y."/>
            <person name="Zhuang X."/>
            <person name="Zhong Y."/>
            <person name="Zhang C."/>
            <person name="Zhang Y."/>
            <person name="Zeng L."/>
            <person name="Zhu Y."/>
            <person name="He P."/>
            <person name="Dong K."/>
            <person name="Pal U."/>
            <person name="Guo X."/>
            <person name="Qin J."/>
        </authorList>
    </citation>
    <scope>NUCLEOTIDE SEQUENCE [LARGE SCALE GENOMIC DNA]</scope>
    <source>
        <strain evidence="3 4">56604</strain>
    </source>
</reference>
<feature type="modified residue" description="4-aspartylphosphate" evidence="1">
    <location>
        <position position="65"/>
    </location>
</feature>
<name>A0A0E3B326_LEPBO</name>
<evidence type="ECO:0000313" key="3">
    <source>
        <dbReference type="EMBL" id="ALO25934.1"/>
    </source>
</evidence>
<dbReference type="Pfam" id="PF00072">
    <property type="entry name" value="Response_reg"/>
    <property type="match status" value="1"/>
</dbReference>